<dbReference type="RefSeq" id="WP_379930862.1">
    <property type="nucleotide sequence ID" value="NZ_JBHUMM010000043.1"/>
</dbReference>
<gene>
    <name evidence="2" type="ORF">ACFSUC_17125</name>
</gene>
<dbReference type="Proteomes" id="UP001597497">
    <property type="component" value="Unassembled WGS sequence"/>
</dbReference>
<reference evidence="3" key="1">
    <citation type="journal article" date="2019" name="Int. J. Syst. Evol. Microbiol.">
        <title>The Global Catalogue of Microorganisms (GCM) 10K type strain sequencing project: providing services to taxonomists for standard genome sequencing and annotation.</title>
        <authorList>
            <consortium name="The Broad Institute Genomics Platform"/>
            <consortium name="The Broad Institute Genome Sequencing Center for Infectious Disease"/>
            <person name="Wu L."/>
            <person name="Ma J."/>
        </authorList>
    </citation>
    <scope>NUCLEOTIDE SEQUENCE [LARGE SCALE GENOMIC DNA]</scope>
    <source>
        <strain evidence="3">KCTC 33676</strain>
    </source>
</reference>
<evidence type="ECO:0000313" key="2">
    <source>
        <dbReference type="EMBL" id="MFD2673299.1"/>
    </source>
</evidence>
<evidence type="ECO:0000259" key="1">
    <source>
        <dbReference type="Pfam" id="PF13271"/>
    </source>
</evidence>
<accession>A0ABW5RFM5</accession>
<comment type="caution">
    <text evidence="2">The sequence shown here is derived from an EMBL/GenBank/DDBJ whole genome shotgun (WGS) entry which is preliminary data.</text>
</comment>
<feature type="domain" description="DUF4062" evidence="1">
    <location>
        <begin position="5"/>
        <end position="88"/>
    </location>
</feature>
<sequence length="357" mass="41238">MLSMFISSTIKDLHYVRQTLAYQIEQQLGHEVIMSESISFDWNDADIIQSCLNEVERADFFVLIIGNRGGTPLPEGGMTITRAEYRKAAAKRKPIYVLIQQDTWILYEQAPDRLEPALKELIQEVSKEWKTYLRAFQHAEDAFRYVRTQLSQWCRQFAQLNLSVSEIEKLKKEREHCQAYYRFVHALFHHEGDMDRLLAILTQEIESGQISSRMVVEQPIMQISQATGATLYRYEASCQSLCMAGCAGDADCQDSYPLSNANNYMGAAYLAQEMKLYEKDGLYDQKELILCLPLAQLYVLTLHFLIEEVFTDQHAHQDILDDFLNKNERLIHTFHMYLERRKPHGQTGADKCGDAAP</sequence>
<proteinExistence type="predicted"/>
<organism evidence="2 3">
    <name type="scientific">Marinicrinis sediminis</name>
    <dbReference type="NCBI Taxonomy" id="1652465"/>
    <lineage>
        <taxon>Bacteria</taxon>
        <taxon>Bacillati</taxon>
        <taxon>Bacillota</taxon>
        <taxon>Bacilli</taxon>
        <taxon>Bacillales</taxon>
        <taxon>Paenibacillaceae</taxon>
    </lineage>
</organism>
<name>A0ABW5RFM5_9BACL</name>
<keyword evidence="3" id="KW-1185">Reference proteome</keyword>
<evidence type="ECO:0000313" key="3">
    <source>
        <dbReference type="Proteomes" id="UP001597497"/>
    </source>
</evidence>
<dbReference type="InterPro" id="IPR025139">
    <property type="entry name" value="DUF4062"/>
</dbReference>
<dbReference type="Pfam" id="PF13271">
    <property type="entry name" value="DUF4062"/>
    <property type="match status" value="1"/>
</dbReference>
<protein>
    <submittedName>
        <fullName evidence="2">DUF4062 domain-containing protein</fullName>
    </submittedName>
</protein>
<dbReference type="EMBL" id="JBHUMM010000043">
    <property type="protein sequence ID" value="MFD2673299.1"/>
    <property type="molecule type" value="Genomic_DNA"/>
</dbReference>